<proteinExistence type="predicted"/>
<accession>A0A3M7PIS5</accession>
<dbReference type="EMBL" id="REGN01010443">
    <property type="protein sequence ID" value="RMZ99011.1"/>
    <property type="molecule type" value="Genomic_DNA"/>
</dbReference>
<keyword evidence="2" id="KW-1185">Reference proteome</keyword>
<gene>
    <name evidence="1" type="ORF">BpHYR1_021459</name>
</gene>
<dbReference type="AlphaFoldDB" id="A0A3M7PIS5"/>
<dbReference type="SUPFAM" id="SSF50978">
    <property type="entry name" value="WD40 repeat-like"/>
    <property type="match status" value="1"/>
</dbReference>
<organism evidence="1 2">
    <name type="scientific">Brachionus plicatilis</name>
    <name type="common">Marine rotifer</name>
    <name type="synonym">Brachionus muelleri</name>
    <dbReference type="NCBI Taxonomy" id="10195"/>
    <lineage>
        <taxon>Eukaryota</taxon>
        <taxon>Metazoa</taxon>
        <taxon>Spiralia</taxon>
        <taxon>Gnathifera</taxon>
        <taxon>Rotifera</taxon>
        <taxon>Eurotatoria</taxon>
        <taxon>Monogononta</taxon>
        <taxon>Pseudotrocha</taxon>
        <taxon>Ploima</taxon>
        <taxon>Brachionidae</taxon>
        <taxon>Brachionus</taxon>
    </lineage>
</organism>
<dbReference type="OrthoDB" id="2615105at2759"/>
<evidence type="ECO:0000313" key="1">
    <source>
        <dbReference type="EMBL" id="RMZ99011.1"/>
    </source>
</evidence>
<evidence type="ECO:0000313" key="2">
    <source>
        <dbReference type="Proteomes" id="UP000276133"/>
    </source>
</evidence>
<dbReference type="Gene3D" id="2.130.10.10">
    <property type="entry name" value="YVTN repeat-like/Quinoprotein amine dehydrogenase"/>
    <property type="match status" value="1"/>
</dbReference>
<reference evidence="1 2" key="1">
    <citation type="journal article" date="2018" name="Sci. Rep.">
        <title>Genomic signatures of local adaptation to the degree of environmental predictability in rotifers.</title>
        <authorList>
            <person name="Franch-Gras L."/>
            <person name="Hahn C."/>
            <person name="Garcia-Roger E.M."/>
            <person name="Carmona M.J."/>
            <person name="Serra M."/>
            <person name="Gomez A."/>
        </authorList>
    </citation>
    <scope>NUCLEOTIDE SEQUENCE [LARGE SCALE GENOMIC DNA]</scope>
    <source>
        <strain evidence="1">HYR1</strain>
    </source>
</reference>
<dbReference type="Proteomes" id="UP000276133">
    <property type="component" value="Unassembled WGS sequence"/>
</dbReference>
<protein>
    <recommendedName>
        <fullName evidence="3">Serine threonine kinase</fullName>
    </recommendedName>
</protein>
<evidence type="ECO:0008006" key="3">
    <source>
        <dbReference type="Google" id="ProtNLM"/>
    </source>
</evidence>
<sequence length="87" mass="9930">MFYIFSFISKRAHTAHSNVKDNFCQKLSKANGDLLSASHDKTMQVWNSNDGTVKFKSPSQKDRFLQLAVLPSGNFISSSRYELIVWN</sequence>
<dbReference type="InterPro" id="IPR015943">
    <property type="entry name" value="WD40/YVTN_repeat-like_dom_sf"/>
</dbReference>
<name>A0A3M7PIS5_BRAPC</name>
<dbReference type="InterPro" id="IPR036322">
    <property type="entry name" value="WD40_repeat_dom_sf"/>
</dbReference>
<comment type="caution">
    <text evidence="1">The sequence shown here is derived from an EMBL/GenBank/DDBJ whole genome shotgun (WGS) entry which is preliminary data.</text>
</comment>